<feature type="non-terminal residue" evidence="2">
    <location>
        <position position="108"/>
    </location>
</feature>
<gene>
    <name evidence="2" type="ORF">Ctob_015834</name>
</gene>
<keyword evidence="1" id="KW-0732">Signal</keyword>
<organism evidence="2 3">
    <name type="scientific">Chrysochromulina tobinii</name>
    <dbReference type="NCBI Taxonomy" id="1460289"/>
    <lineage>
        <taxon>Eukaryota</taxon>
        <taxon>Haptista</taxon>
        <taxon>Haptophyta</taxon>
        <taxon>Prymnesiophyceae</taxon>
        <taxon>Prymnesiales</taxon>
        <taxon>Chrysochromulinaceae</taxon>
        <taxon>Chrysochromulina</taxon>
    </lineage>
</organism>
<keyword evidence="3" id="KW-1185">Reference proteome</keyword>
<protein>
    <submittedName>
        <fullName evidence="2">Uncharacterized protein</fullName>
    </submittedName>
</protein>
<reference evidence="3" key="1">
    <citation type="journal article" date="2015" name="PLoS Genet.">
        <title>Genome Sequence and Transcriptome Analyses of Chrysochromulina tobin: Metabolic Tools for Enhanced Algal Fitness in the Prominent Order Prymnesiales (Haptophyceae).</title>
        <authorList>
            <person name="Hovde B.T."/>
            <person name="Deodato C.R."/>
            <person name="Hunsperger H.M."/>
            <person name="Ryken S.A."/>
            <person name="Yost W."/>
            <person name="Jha R.K."/>
            <person name="Patterson J."/>
            <person name="Monnat R.J. Jr."/>
            <person name="Barlow S.B."/>
            <person name="Starkenburg S.R."/>
            <person name="Cattolico R.A."/>
        </authorList>
    </citation>
    <scope>NUCLEOTIDE SEQUENCE</scope>
    <source>
        <strain evidence="3">CCMP291</strain>
    </source>
</reference>
<accession>A0A0M0JZZ3</accession>
<sequence>MERVILLPLFFTTASAAVRVTVGANSALRASPLGLRALRDLGLVSQQLRELQELVQPAAEQGCKAPTQASEIASLRAVLDGGIVSLTGSLGELTASIEAASRSAPAPL</sequence>
<dbReference type="EMBL" id="JWZX01001903">
    <property type="protein sequence ID" value="KOO31902.1"/>
    <property type="molecule type" value="Genomic_DNA"/>
</dbReference>
<dbReference type="OrthoDB" id="275278at2759"/>
<evidence type="ECO:0000256" key="1">
    <source>
        <dbReference type="SAM" id="SignalP"/>
    </source>
</evidence>
<feature type="chain" id="PRO_5005602253" evidence="1">
    <location>
        <begin position="17"/>
        <end position="108"/>
    </location>
</feature>
<dbReference type="Proteomes" id="UP000037460">
    <property type="component" value="Unassembled WGS sequence"/>
</dbReference>
<name>A0A0M0JZZ3_9EUKA</name>
<proteinExistence type="predicted"/>
<dbReference type="AlphaFoldDB" id="A0A0M0JZZ3"/>
<evidence type="ECO:0000313" key="3">
    <source>
        <dbReference type="Proteomes" id="UP000037460"/>
    </source>
</evidence>
<feature type="signal peptide" evidence="1">
    <location>
        <begin position="1"/>
        <end position="16"/>
    </location>
</feature>
<comment type="caution">
    <text evidence="2">The sequence shown here is derived from an EMBL/GenBank/DDBJ whole genome shotgun (WGS) entry which is preliminary data.</text>
</comment>
<evidence type="ECO:0000313" key="2">
    <source>
        <dbReference type="EMBL" id="KOO31902.1"/>
    </source>
</evidence>